<gene>
    <name evidence="1" type="ORF">EVAR_19006_1</name>
</gene>
<dbReference type="AlphaFoldDB" id="A0A4C1VAD5"/>
<keyword evidence="2" id="KW-1185">Reference proteome</keyword>
<organism evidence="1 2">
    <name type="scientific">Eumeta variegata</name>
    <name type="common">Bagworm moth</name>
    <name type="synonym">Eumeta japonica</name>
    <dbReference type="NCBI Taxonomy" id="151549"/>
    <lineage>
        <taxon>Eukaryota</taxon>
        <taxon>Metazoa</taxon>
        <taxon>Ecdysozoa</taxon>
        <taxon>Arthropoda</taxon>
        <taxon>Hexapoda</taxon>
        <taxon>Insecta</taxon>
        <taxon>Pterygota</taxon>
        <taxon>Neoptera</taxon>
        <taxon>Endopterygota</taxon>
        <taxon>Lepidoptera</taxon>
        <taxon>Glossata</taxon>
        <taxon>Ditrysia</taxon>
        <taxon>Tineoidea</taxon>
        <taxon>Psychidae</taxon>
        <taxon>Oiketicinae</taxon>
        <taxon>Eumeta</taxon>
    </lineage>
</organism>
<protein>
    <recommendedName>
        <fullName evidence="3">Mariner Mos1 transposase</fullName>
    </recommendedName>
</protein>
<sequence>MSMRATKKWVVATAHRHSQSRKIHQCWNRISDKDGSGLMERRVGHRNYYSLEETQQQKPLLHVRILWECAISPDEPVHFRAVAKLTTSWLYHNTKLNCMII</sequence>
<accession>A0A4C1VAD5</accession>
<proteinExistence type="predicted"/>
<evidence type="ECO:0008006" key="3">
    <source>
        <dbReference type="Google" id="ProtNLM"/>
    </source>
</evidence>
<comment type="caution">
    <text evidence="1">The sequence shown here is derived from an EMBL/GenBank/DDBJ whole genome shotgun (WGS) entry which is preliminary data.</text>
</comment>
<name>A0A4C1VAD5_EUMVA</name>
<evidence type="ECO:0000313" key="2">
    <source>
        <dbReference type="Proteomes" id="UP000299102"/>
    </source>
</evidence>
<evidence type="ECO:0000313" key="1">
    <source>
        <dbReference type="EMBL" id="GBP34615.1"/>
    </source>
</evidence>
<dbReference type="Proteomes" id="UP000299102">
    <property type="component" value="Unassembled WGS sequence"/>
</dbReference>
<dbReference type="EMBL" id="BGZK01000291">
    <property type="protein sequence ID" value="GBP34615.1"/>
    <property type="molecule type" value="Genomic_DNA"/>
</dbReference>
<reference evidence="1 2" key="1">
    <citation type="journal article" date="2019" name="Commun. Biol.">
        <title>The bagworm genome reveals a unique fibroin gene that provides high tensile strength.</title>
        <authorList>
            <person name="Kono N."/>
            <person name="Nakamura H."/>
            <person name="Ohtoshi R."/>
            <person name="Tomita M."/>
            <person name="Numata K."/>
            <person name="Arakawa K."/>
        </authorList>
    </citation>
    <scope>NUCLEOTIDE SEQUENCE [LARGE SCALE GENOMIC DNA]</scope>
</reference>